<dbReference type="OrthoDB" id="5650317at2"/>
<evidence type="ECO:0000313" key="2">
    <source>
        <dbReference type="Proteomes" id="UP000054422"/>
    </source>
</evidence>
<name>A0A0A2SY29_9GAMM</name>
<reference evidence="1 2" key="1">
    <citation type="submission" date="2014-05" db="EMBL/GenBank/DDBJ databases">
        <authorList>
            <person name="Rizzardi K."/>
            <person name="Winiecka-Krusnell J."/>
            <person name="Ramliden M."/>
            <person name="Alm E."/>
            <person name="Andersson S."/>
            <person name="Byfors S."/>
        </authorList>
    </citation>
    <scope>NUCLEOTIDE SEQUENCE [LARGE SCALE GENOMIC DNA]</scope>
    <source>
        <strain evidence="1 2">LEGN</strain>
    </source>
</reference>
<evidence type="ECO:0000313" key="1">
    <source>
        <dbReference type="EMBL" id="KGP64329.1"/>
    </source>
</evidence>
<comment type="caution">
    <text evidence="1">The sequence shown here is derived from an EMBL/GenBank/DDBJ whole genome shotgun (WGS) entry which is preliminary data.</text>
</comment>
<sequence>MKRSSGPFFQKNPPVARRSLWTGASKRDYYPSTKQEKWIFSSHCFPTTTFRGKKILDPEFDNAFNFLMNAKYERLVFRGMQKRETKDPINIALAGLIGRKPLVVYDESKQVKLEETKESVKKHRKGDVRGVSTTAKLGMGLSFSNYLPKSHLMIVVDLVNVPKNQRYAQDYTESVDVDAGGQLVNYSHEGEITISSVHASAVLMRVTRDGLSINIEYNPLYIDQNLLPQELKEDYEDLLKTFYETAYDIRNTEDVELIKAFQTKQNAFYRRVAEYMQLDTSHTKALEIEAISNEDFLTKEMELKKPFF</sequence>
<proteinExistence type="predicted"/>
<organism evidence="1 2">
    <name type="scientific">Legionella norrlandica</name>
    <dbReference type="NCBI Taxonomy" id="1498499"/>
    <lineage>
        <taxon>Bacteria</taxon>
        <taxon>Pseudomonadati</taxon>
        <taxon>Pseudomonadota</taxon>
        <taxon>Gammaproteobacteria</taxon>
        <taxon>Legionellales</taxon>
        <taxon>Legionellaceae</taxon>
        <taxon>Legionella</taxon>
    </lineage>
</organism>
<dbReference type="STRING" id="1498499.EP47_00330"/>
<protein>
    <submittedName>
        <fullName evidence="1">Uncharacterized protein</fullName>
    </submittedName>
</protein>
<dbReference type="RefSeq" id="WP_052117507.1">
    <property type="nucleotide sequence ID" value="NZ_JNCF01000002.1"/>
</dbReference>
<accession>A0A0A2SY29</accession>
<dbReference type="Proteomes" id="UP000054422">
    <property type="component" value="Unassembled WGS sequence"/>
</dbReference>
<keyword evidence="2" id="KW-1185">Reference proteome</keyword>
<dbReference type="EMBL" id="JNCF01000002">
    <property type="protein sequence ID" value="KGP64329.1"/>
    <property type="molecule type" value="Genomic_DNA"/>
</dbReference>
<gene>
    <name evidence="1" type="ORF">EP47_00330</name>
</gene>
<dbReference type="AlphaFoldDB" id="A0A0A2SY29"/>